<keyword evidence="2" id="KW-1185">Reference proteome</keyword>
<dbReference type="SUPFAM" id="SSF143100">
    <property type="entry name" value="TTHA1013/TTHA0281-like"/>
    <property type="match status" value="1"/>
</dbReference>
<proteinExistence type="predicted"/>
<dbReference type="InterPro" id="IPR035069">
    <property type="entry name" value="TTHA1013/TTHA0281-like"/>
</dbReference>
<sequence length="74" mass="8225">MTTYRVHVTREGDQWLADVPELDGASTYAGNLTALDRYVREVVVLAADLPDSAMPGLELDWTYNIGDKLVQEAK</sequence>
<organism evidence="1 2">
    <name type="scientific">Kribbella albertanoniae</name>
    <dbReference type="NCBI Taxonomy" id="1266829"/>
    <lineage>
        <taxon>Bacteria</taxon>
        <taxon>Bacillati</taxon>
        <taxon>Actinomycetota</taxon>
        <taxon>Actinomycetes</taxon>
        <taxon>Propionibacteriales</taxon>
        <taxon>Kribbellaceae</taxon>
        <taxon>Kribbella</taxon>
    </lineage>
</organism>
<accession>A0A4R4PXH4</accession>
<reference evidence="1 2" key="1">
    <citation type="submission" date="2019-03" db="EMBL/GenBank/DDBJ databases">
        <title>Draft genome sequences of novel Actinobacteria.</title>
        <authorList>
            <person name="Sahin N."/>
            <person name="Ay H."/>
            <person name="Saygin H."/>
        </authorList>
    </citation>
    <scope>NUCLEOTIDE SEQUENCE [LARGE SCALE GENOMIC DNA]</scope>
    <source>
        <strain evidence="1 2">JCM 30547</strain>
    </source>
</reference>
<gene>
    <name evidence="1" type="ORF">E1261_20995</name>
</gene>
<dbReference type="AlphaFoldDB" id="A0A4R4PXH4"/>
<evidence type="ECO:0008006" key="3">
    <source>
        <dbReference type="Google" id="ProtNLM"/>
    </source>
</evidence>
<name>A0A4R4PXH4_9ACTN</name>
<evidence type="ECO:0000313" key="2">
    <source>
        <dbReference type="Proteomes" id="UP000295075"/>
    </source>
</evidence>
<comment type="caution">
    <text evidence="1">The sequence shown here is derived from an EMBL/GenBank/DDBJ whole genome shotgun (WGS) entry which is preliminary data.</text>
</comment>
<dbReference type="Proteomes" id="UP000295075">
    <property type="component" value="Unassembled WGS sequence"/>
</dbReference>
<dbReference type="EMBL" id="SMKA01000096">
    <property type="protein sequence ID" value="TDC27261.1"/>
    <property type="molecule type" value="Genomic_DNA"/>
</dbReference>
<evidence type="ECO:0000313" key="1">
    <source>
        <dbReference type="EMBL" id="TDC27261.1"/>
    </source>
</evidence>
<dbReference type="OrthoDB" id="5772641at2"/>
<protein>
    <recommendedName>
        <fullName evidence="3">Type II toxin-antitoxin system HicB family antitoxin</fullName>
    </recommendedName>
</protein>
<dbReference type="RefSeq" id="WP_132408972.1">
    <property type="nucleotide sequence ID" value="NZ_SMKA01000096.1"/>
</dbReference>